<reference evidence="1 2" key="1">
    <citation type="submission" date="2015-01" db="EMBL/GenBank/DDBJ databases">
        <title>Vibrio sp. C5 JCM 19232 whole genome shotgun sequence.</title>
        <authorList>
            <person name="Sawabe T."/>
            <person name="Meirelles P."/>
            <person name="Feng G."/>
            <person name="Sayaka M."/>
            <person name="Hattori M."/>
            <person name="Ohkuma M."/>
        </authorList>
    </citation>
    <scope>NUCLEOTIDE SEQUENCE [LARGE SCALE GENOMIC DNA]</scope>
    <source>
        <strain evidence="1 2">JCM19232</strain>
    </source>
</reference>
<name>A0A0B8PIF2_9VIBR</name>
<accession>A0A0B8PIF2</accession>
<proteinExistence type="predicted"/>
<evidence type="ECO:0000313" key="1">
    <source>
        <dbReference type="EMBL" id="GAM62843.1"/>
    </source>
</evidence>
<dbReference type="Proteomes" id="UP000031670">
    <property type="component" value="Unassembled WGS sequence"/>
</dbReference>
<gene>
    <name evidence="1" type="ORF">JCM19232_4520</name>
</gene>
<organism evidence="1 2">
    <name type="scientific">Vibrio ishigakensis</name>
    <dbReference type="NCBI Taxonomy" id="1481914"/>
    <lineage>
        <taxon>Bacteria</taxon>
        <taxon>Pseudomonadati</taxon>
        <taxon>Pseudomonadota</taxon>
        <taxon>Gammaproteobacteria</taxon>
        <taxon>Vibrionales</taxon>
        <taxon>Vibrionaceae</taxon>
        <taxon>Vibrio</taxon>
    </lineage>
</organism>
<reference evidence="1 2" key="2">
    <citation type="submission" date="2015-01" db="EMBL/GenBank/DDBJ databases">
        <authorList>
            <consortium name="NBRP consortium"/>
            <person name="Sawabe T."/>
            <person name="Meirelles P."/>
            <person name="Feng G."/>
            <person name="Sayaka M."/>
            <person name="Hattori M."/>
            <person name="Ohkuma M."/>
        </authorList>
    </citation>
    <scope>NUCLEOTIDE SEQUENCE [LARGE SCALE GENOMIC DNA]</scope>
    <source>
        <strain evidence="1 2">JCM19232</strain>
    </source>
</reference>
<evidence type="ECO:0000313" key="2">
    <source>
        <dbReference type="Proteomes" id="UP000031670"/>
    </source>
</evidence>
<protein>
    <submittedName>
        <fullName evidence="1">Uncharacterized protein</fullName>
    </submittedName>
</protein>
<dbReference type="AlphaFoldDB" id="A0A0B8PIF2"/>
<comment type="caution">
    <text evidence="1">The sequence shown here is derived from an EMBL/GenBank/DDBJ whole genome shotgun (WGS) entry which is preliminary data.</text>
</comment>
<sequence length="87" mass="10151">MSTLKNLKSFFTDVMDFGSRVWVVSVQSGKGKGESYIVNEDSFSEPLSWMKRKGFDESMLARVEKMNRSQTLDFELKDITYRLLRVK</sequence>
<dbReference type="EMBL" id="BBSA01000007">
    <property type="protein sequence ID" value="GAM62843.1"/>
    <property type="molecule type" value="Genomic_DNA"/>
</dbReference>